<sequence>MISRPEPLLSTAISLVLEYIAPPSLLSPLPPHLISSALTQRHRFLHLSPDAPADYLVWPTDSQPNAQQAAVDLLEAFQKPVDEHEYPVRYTSDEESVFAHVAISSAEQPGIRMVFQWEPPDGWKFHNLALMPFPPNSYRSVNDAIIYEPHDFLPEPPIVSVDDDERDSYWDAYGLSDDDQPALVKPKSEFEAGSEDAYWAQYSSVHGSGDSARPTPPTVNQKLAEERVILAYPGIRTSSAYNPLEPPSPNTLAYRLANISPRAPSPPFIDDSDSGSGSNSGSGSDRGSSPTASPPSHTSIFSSDFPSSLLSIDTHTPVSEIGFELSPLTEQPLRDTDESRDALKDTIRSIYRLWRAGRVIGSPTLDGDKQEFLELVREVVAESSL</sequence>
<proteinExistence type="predicted"/>
<reference evidence="2" key="1">
    <citation type="submission" date="2020-07" db="EMBL/GenBank/DDBJ databases">
        <authorList>
            <person name="Nieuwenhuis M."/>
            <person name="Van De Peppel L.J.J."/>
        </authorList>
    </citation>
    <scope>NUCLEOTIDE SEQUENCE</scope>
    <source>
        <strain evidence="2">AP01</strain>
        <tissue evidence="2">Mycelium</tissue>
    </source>
</reference>
<feature type="compositionally biased region" description="Low complexity" evidence="1">
    <location>
        <begin position="274"/>
        <end position="299"/>
    </location>
</feature>
<dbReference type="EMBL" id="JABCKV010000005">
    <property type="protein sequence ID" value="KAG5648015.1"/>
    <property type="molecule type" value="Genomic_DNA"/>
</dbReference>
<name>A0A9P7KGP9_9AGAR</name>
<organism evidence="2 3">
    <name type="scientific">Asterophora parasitica</name>
    <dbReference type="NCBI Taxonomy" id="117018"/>
    <lineage>
        <taxon>Eukaryota</taxon>
        <taxon>Fungi</taxon>
        <taxon>Dikarya</taxon>
        <taxon>Basidiomycota</taxon>
        <taxon>Agaricomycotina</taxon>
        <taxon>Agaricomycetes</taxon>
        <taxon>Agaricomycetidae</taxon>
        <taxon>Agaricales</taxon>
        <taxon>Tricholomatineae</taxon>
        <taxon>Lyophyllaceae</taxon>
        <taxon>Asterophora</taxon>
    </lineage>
</organism>
<dbReference type="OrthoDB" id="2270193at2759"/>
<reference evidence="2" key="2">
    <citation type="submission" date="2021-10" db="EMBL/GenBank/DDBJ databases">
        <title>Phylogenomics reveals ancestral predisposition of the termite-cultivated fungus Termitomyces towards a domesticated lifestyle.</title>
        <authorList>
            <person name="Auxier B."/>
            <person name="Grum-Grzhimaylo A."/>
            <person name="Cardenas M.E."/>
            <person name="Lodge J.D."/>
            <person name="Laessoe T."/>
            <person name="Pedersen O."/>
            <person name="Smith M.E."/>
            <person name="Kuyper T.W."/>
            <person name="Franco-Molano E.A."/>
            <person name="Baroni T.J."/>
            <person name="Aanen D.K."/>
        </authorList>
    </citation>
    <scope>NUCLEOTIDE SEQUENCE</scope>
    <source>
        <strain evidence="2">AP01</strain>
        <tissue evidence="2">Mycelium</tissue>
    </source>
</reference>
<accession>A0A9P7KGP9</accession>
<comment type="caution">
    <text evidence="2">The sequence shown here is derived from an EMBL/GenBank/DDBJ whole genome shotgun (WGS) entry which is preliminary data.</text>
</comment>
<dbReference type="Proteomes" id="UP000775547">
    <property type="component" value="Unassembled WGS sequence"/>
</dbReference>
<dbReference type="AlphaFoldDB" id="A0A9P7KGP9"/>
<evidence type="ECO:0000313" key="3">
    <source>
        <dbReference type="Proteomes" id="UP000775547"/>
    </source>
</evidence>
<evidence type="ECO:0000313" key="2">
    <source>
        <dbReference type="EMBL" id="KAG5648015.1"/>
    </source>
</evidence>
<feature type="region of interest" description="Disordered" evidence="1">
    <location>
        <begin position="262"/>
        <end position="300"/>
    </location>
</feature>
<evidence type="ECO:0000256" key="1">
    <source>
        <dbReference type="SAM" id="MobiDB-lite"/>
    </source>
</evidence>
<keyword evidence="3" id="KW-1185">Reference proteome</keyword>
<protein>
    <submittedName>
        <fullName evidence="2">Uncharacterized protein</fullName>
    </submittedName>
</protein>
<gene>
    <name evidence="2" type="ORF">DXG03_007049</name>
</gene>